<name>A0A6J4NEE3_9PSEU</name>
<reference evidence="2" key="1">
    <citation type="submission" date="2020-02" db="EMBL/GenBank/DDBJ databases">
        <authorList>
            <person name="Meier V. D."/>
        </authorList>
    </citation>
    <scope>NUCLEOTIDE SEQUENCE</scope>
    <source>
        <strain evidence="2">AVDCRST_MAG66</strain>
    </source>
</reference>
<feature type="region of interest" description="Disordered" evidence="1">
    <location>
        <begin position="35"/>
        <end position="63"/>
    </location>
</feature>
<dbReference type="AlphaFoldDB" id="A0A6J4NEE3"/>
<organism evidence="2">
    <name type="scientific">uncultured Pseudonocardia sp</name>
    <dbReference type="NCBI Taxonomy" id="211455"/>
    <lineage>
        <taxon>Bacteria</taxon>
        <taxon>Bacillati</taxon>
        <taxon>Actinomycetota</taxon>
        <taxon>Actinomycetes</taxon>
        <taxon>Pseudonocardiales</taxon>
        <taxon>Pseudonocardiaceae</taxon>
        <taxon>Pseudonocardia</taxon>
        <taxon>environmental samples</taxon>
    </lineage>
</organism>
<feature type="compositionally biased region" description="Pro residues" evidence="1">
    <location>
        <begin position="38"/>
        <end position="51"/>
    </location>
</feature>
<dbReference type="EMBL" id="CADCUS010000056">
    <property type="protein sequence ID" value="CAA9382641.1"/>
    <property type="molecule type" value="Genomic_DNA"/>
</dbReference>
<sequence length="63" mass="6682">MLGWVLAAVAAGWCTLAAAVAVVLGRVVRLRDRQVPHPARPVPPIPSPRAPVDPAVERDREPG</sequence>
<accession>A0A6J4NEE3</accession>
<protein>
    <submittedName>
        <fullName evidence="2">Uncharacterized protein</fullName>
    </submittedName>
</protein>
<evidence type="ECO:0000256" key="1">
    <source>
        <dbReference type="SAM" id="MobiDB-lite"/>
    </source>
</evidence>
<evidence type="ECO:0000313" key="2">
    <source>
        <dbReference type="EMBL" id="CAA9382641.1"/>
    </source>
</evidence>
<gene>
    <name evidence="2" type="ORF">AVDCRST_MAG66-414</name>
</gene>
<proteinExistence type="predicted"/>